<dbReference type="Proteomes" id="UP000813824">
    <property type="component" value="Unassembled WGS sequence"/>
</dbReference>
<dbReference type="Gene3D" id="2.30.30.40">
    <property type="entry name" value="SH3 Domains"/>
    <property type="match status" value="1"/>
</dbReference>
<keyword evidence="6" id="KW-1185">Reference proteome</keyword>
<comment type="caution">
    <text evidence="5">The sequence shown here is derived from an EMBL/GenBank/DDBJ whole genome shotgun (WGS) entry which is preliminary data.</text>
</comment>
<feature type="region of interest" description="Disordered" evidence="3">
    <location>
        <begin position="83"/>
        <end position="103"/>
    </location>
</feature>
<dbReference type="PROSITE" id="PS50002">
    <property type="entry name" value="SH3"/>
    <property type="match status" value="1"/>
</dbReference>
<proteinExistence type="predicted"/>
<dbReference type="AlphaFoldDB" id="A0A8K0UVV5"/>
<feature type="compositionally biased region" description="Low complexity" evidence="3">
    <location>
        <begin position="25"/>
        <end position="40"/>
    </location>
</feature>
<organism evidence="5 6">
    <name type="scientific">Cristinia sonorae</name>
    <dbReference type="NCBI Taxonomy" id="1940300"/>
    <lineage>
        <taxon>Eukaryota</taxon>
        <taxon>Fungi</taxon>
        <taxon>Dikarya</taxon>
        <taxon>Basidiomycota</taxon>
        <taxon>Agaricomycotina</taxon>
        <taxon>Agaricomycetes</taxon>
        <taxon>Agaricomycetidae</taxon>
        <taxon>Agaricales</taxon>
        <taxon>Pleurotineae</taxon>
        <taxon>Stephanosporaceae</taxon>
        <taxon>Cristinia</taxon>
    </lineage>
</organism>
<feature type="compositionally biased region" description="Low complexity" evidence="3">
    <location>
        <begin position="119"/>
        <end position="137"/>
    </location>
</feature>
<feature type="region of interest" description="Disordered" evidence="3">
    <location>
        <begin position="199"/>
        <end position="252"/>
    </location>
</feature>
<dbReference type="EMBL" id="JAEVFJ010000004">
    <property type="protein sequence ID" value="KAH8105442.1"/>
    <property type="molecule type" value="Genomic_DNA"/>
</dbReference>
<evidence type="ECO:0000256" key="1">
    <source>
        <dbReference type="ARBA" id="ARBA00022443"/>
    </source>
</evidence>
<feature type="region of interest" description="Disordered" evidence="3">
    <location>
        <begin position="119"/>
        <end position="180"/>
    </location>
</feature>
<evidence type="ECO:0000256" key="3">
    <source>
        <dbReference type="SAM" id="MobiDB-lite"/>
    </source>
</evidence>
<evidence type="ECO:0000313" key="5">
    <source>
        <dbReference type="EMBL" id="KAH8105442.1"/>
    </source>
</evidence>
<dbReference type="InterPro" id="IPR001452">
    <property type="entry name" value="SH3_domain"/>
</dbReference>
<feature type="region of interest" description="Disordered" evidence="3">
    <location>
        <begin position="292"/>
        <end position="314"/>
    </location>
</feature>
<dbReference type="OrthoDB" id="19092at2759"/>
<feature type="domain" description="SH3" evidence="4">
    <location>
        <begin position="316"/>
        <end position="377"/>
    </location>
</feature>
<evidence type="ECO:0000256" key="2">
    <source>
        <dbReference type="PROSITE-ProRule" id="PRU00192"/>
    </source>
</evidence>
<feature type="region of interest" description="Disordered" evidence="3">
    <location>
        <begin position="19"/>
        <end position="40"/>
    </location>
</feature>
<dbReference type="SUPFAM" id="SSF50044">
    <property type="entry name" value="SH3-domain"/>
    <property type="match status" value="1"/>
</dbReference>
<name>A0A8K0UVV5_9AGAR</name>
<feature type="compositionally biased region" description="Low complexity" evidence="3">
    <location>
        <begin position="224"/>
        <end position="237"/>
    </location>
</feature>
<evidence type="ECO:0000313" key="6">
    <source>
        <dbReference type="Proteomes" id="UP000813824"/>
    </source>
</evidence>
<evidence type="ECO:0000259" key="4">
    <source>
        <dbReference type="PROSITE" id="PS50002"/>
    </source>
</evidence>
<protein>
    <recommendedName>
        <fullName evidence="4">SH3 domain-containing protein</fullName>
    </recommendedName>
</protein>
<keyword evidence="1 2" id="KW-0728">SH3 domain</keyword>
<feature type="compositionally biased region" description="Basic and acidic residues" evidence="3">
    <location>
        <begin position="202"/>
        <end position="215"/>
    </location>
</feature>
<dbReference type="Pfam" id="PF00018">
    <property type="entry name" value="SH3_1"/>
    <property type="match status" value="1"/>
</dbReference>
<dbReference type="InterPro" id="IPR036028">
    <property type="entry name" value="SH3-like_dom_sf"/>
</dbReference>
<feature type="compositionally biased region" description="Acidic residues" evidence="3">
    <location>
        <begin position="293"/>
        <end position="312"/>
    </location>
</feature>
<dbReference type="SMART" id="SM00326">
    <property type="entry name" value="SH3"/>
    <property type="match status" value="1"/>
</dbReference>
<feature type="compositionally biased region" description="Low complexity" evidence="3">
    <location>
        <begin position="144"/>
        <end position="163"/>
    </location>
</feature>
<accession>A0A8K0UVV5</accession>
<feature type="compositionally biased region" description="Polar residues" evidence="3">
    <location>
        <begin position="90"/>
        <end position="100"/>
    </location>
</feature>
<reference evidence="5" key="1">
    <citation type="journal article" date="2021" name="New Phytol.">
        <title>Evolutionary innovations through gain and loss of genes in the ectomycorrhizal Boletales.</title>
        <authorList>
            <person name="Wu G."/>
            <person name="Miyauchi S."/>
            <person name="Morin E."/>
            <person name="Kuo A."/>
            <person name="Drula E."/>
            <person name="Varga T."/>
            <person name="Kohler A."/>
            <person name="Feng B."/>
            <person name="Cao Y."/>
            <person name="Lipzen A."/>
            <person name="Daum C."/>
            <person name="Hundley H."/>
            <person name="Pangilinan J."/>
            <person name="Johnson J."/>
            <person name="Barry K."/>
            <person name="LaButti K."/>
            <person name="Ng V."/>
            <person name="Ahrendt S."/>
            <person name="Min B."/>
            <person name="Choi I.G."/>
            <person name="Park H."/>
            <person name="Plett J.M."/>
            <person name="Magnuson J."/>
            <person name="Spatafora J.W."/>
            <person name="Nagy L.G."/>
            <person name="Henrissat B."/>
            <person name="Grigoriev I.V."/>
            <person name="Yang Z.L."/>
            <person name="Xu J."/>
            <person name="Martin F.M."/>
        </authorList>
    </citation>
    <scope>NUCLEOTIDE SEQUENCE</scope>
    <source>
        <strain evidence="5">KKN 215</strain>
    </source>
</reference>
<gene>
    <name evidence="5" type="ORF">BXZ70DRAFT_1061996</name>
</gene>
<sequence>MAIAVAQVQENDLPHLTIRSGNRISNNSPFPSPSSAFLTPPDEDFSIQLARNMQDINPPTPQNAANLPVFDGEATPTLQPLVKGADPASNPVTPTMNVPPQSAIRASTGPIAVPINTRTVSSSSLSVSQRESLTSSRPAPPSPAVSRRTSAALSRHSSSAHSTRQSKDLEKMSSSIVSSATKRASKARSWIIKVRDFAFPPSDDRHEGRGHDVPRPNRARYRHSTLSNSSTSSTTPETTEDQDEELSRQQGWGSFRWNTLSSHFSWGKGESQQSGGPSHTDFERNFDAAGNQIEDDDSEEYQEGDEEYDYPEDGPLVPGLYRALYAFEPEGATEMALEEGQVVKIIARGGGVGWAVAEKEDGEHALVPEGYLELIEADADEQQD</sequence>